<evidence type="ECO:0000256" key="3">
    <source>
        <dbReference type="ARBA" id="ARBA00038502"/>
    </source>
</evidence>
<evidence type="ECO:0000259" key="4">
    <source>
        <dbReference type="PROSITE" id="PS51186"/>
    </source>
</evidence>
<accession>A0A285HNU9</accession>
<dbReference type="AlphaFoldDB" id="A0A285HNU9"/>
<dbReference type="RefSeq" id="WP_097018707.1">
    <property type="nucleotide sequence ID" value="NZ_OBDZ01000022.1"/>
</dbReference>
<evidence type="ECO:0000313" key="5">
    <source>
        <dbReference type="EMBL" id="SNY37395.1"/>
    </source>
</evidence>
<dbReference type="Pfam" id="PF13302">
    <property type="entry name" value="Acetyltransf_3"/>
    <property type="match status" value="1"/>
</dbReference>
<gene>
    <name evidence="5" type="ORF">SAMN06265827_12218</name>
</gene>
<proteinExistence type="inferred from homology"/>
<dbReference type="InterPro" id="IPR016181">
    <property type="entry name" value="Acyl_CoA_acyltransferase"/>
</dbReference>
<feature type="domain" description="N-acetyltransferase" evidence="4">
    <location>
        <begin position="27"/>
        <end position="183"/>
    </location>
</feature>
<reference evidence="6" key="1">
    <citation type="submission" date="2017-09" db="EMBL/GenBank/DDBJ databases">
        <authorList>
            <person name="Varghese N."/>
            <person name="Submissions S."/>
        </authorList>
    </citation>
    <scope>NUCLEOTIDE SEQUENCE [LARGE SCALE GENOMIC DNA]</scope>
    <source>
        <strain evidence="6">MSL47</strain>
    </source>
</reference>
<protein>
    <submittedName>
        <fullName evidence="5">Ribosomal-protein-alanine N-acetyltransferase</fullName>
    </submittedName>
</protein>
<sequence length="186" mass="21953">MNSSEIVLSSRRLTLKVIDENYADEVLNYFKRNEKFLKKWEPKRSEELYTLKYQKNQLRDDLSNISKGNLLKLWIFPKGDNKIIGSLIFSNIVRGCFQSCYLGYLLDEGKVNSGYMTEALEELIRFLFEELKLHRIEANIIPENKASLRVVEKLGFYNEGLARKYLKINDKWEDYIHMVLLNEGVE</sequence>
<comment type="similarity">
    <text evidence="3">Belongs to the acetyltransferase family. RimJ subfamily.</text>
</comment>
<dbReference type="GO" id="GO:0008999">
    <property type="term" value="F:protein-N-terminal-alanine acetyltransferase activity"/>
    <property type="evidence" value="ECO:0007669"/>
    <property type="project" value="TreeGrafter"/>
</dbReference>
<dbReference type="PROSITE" id="PS51186">
    <property type="entry name" value="GNAT"/>
    <property type="match status" value="1"/>
</dbReference>
<evidence type="ECO:0000313" key="6">
    <source>
        <dbReference type="Proteomes" id="UP000219573"/>
    </source>
</evidence>
<dbReference type="InterPro" id="IPR051531">
    <property type="entry name" value="N-acetyltransferase"/>
</dbReference>
<keyword evidence="2" id="KW-0012">Acyltransferase</keyword>
<dbReference type="PANTHER" id="PTHR43792:SF8">
    <property type="entry name" value="[RIBOSOMAL PROTEIN US5]-ALANINE N-ACETYLTRANSFERASE"/>
    <property type="match status" value="1"/>
</dbReference>
<organism evidence="5 6">
    <name type="scientific">Orenia metallireducens</name>
    <dbReference type="NCBI Taxonomy" id="1413210"/>
    <lineage>
        <taxon>Bacteria</taxon>
        <taxon>Bacillati</taxon>
        <taxon>Bacillota</taxon>
        <taxon>Clostridia</taxon>
        <taxon>Halanaerobiales</taxon>
        <taxon>Halobacteroidaceae</taxon>
        <taxon>Orenia</taxon>
    </lineage>
</organism>
<evidence type="ECO:0000256" key="1">
    <source>
        <dbReference type="ARBA" id="ARBA00022679"/>
    </source>
</evidence>
<evidence type="ECO:0000256" key="2">
    <source>
        <dbReference type="ARBA" id="ARBA00023315"/>
    </source>
</evidence>
<keyword evidence="1 5" id="KW-0808">Transferase</keyword>
<dbReference type="InterPro" id="IPR000182">
    <property type="entry name" value="GNAT_dom"/>
</dbReference>
<dbReference type="EMBL" id="OBDZ01000022">
    <property type="protein sequence ID" value="SNY37395.1"/>
    <property type="molecule type" value="Genomic_DNA"/>
</dbReference>
<name>A0A285HNU9_9FIRM</name>
<dbReference type="GO" id="GO:0005737">
    <property type="term" value="C:cytoplasm"/>
    <property type="evidence" value="ECO:0007669"/>
    <property type="project" value="TreeGrafter"/>
</dbReference>
<dbReference type="SUPFAM" id="SSF55729">
    <property type="entry name" value="Acyl-CoA N-acyltransferases (Nat)"/>
    <property type="match status" value="1"/>
</dbReference>
<keyword evidence="6" id="KW-1185">Reference proteome</keyword>
<dbReference type="Gene3D" id="3.40.630.30">
    <property type="match status" value="1"/>
</dbReference>
<dbReference type="Proteomes" id="UP000219573">
    <property type="component" value="Unassembled WGS sequence"/>
</dbReference>
<dbReference type="PANTHER" id="PTHR43792">
    <property type="entry name" value="GNAT FAMILY, PUTATIVE (AFU_ORTHOLOGUE AFUA_3G00765)-RELATED-RELATED"/>
    <property type="match status" value="1"/>
</dbReference>